<proteinExistence type="predicted"/>
<name>A0ABN8MHV0_9CNID</name>
<dbReference type="EMBL" id="CALNXI010000538">
    <property type="protein sequence ID" value="CAH3028854.1"/>
    <property type="molecule type" value="Genomic_DNA"/>
</dbReference>
<keyword evidence="2" id="KW-1185">Reference proteome</keyword>
<evidence type="ECO:0000313" key="1">
    <source>
        <dbReference type="EMBL" id="CAH3028854.1"/>
    </source>
</evidence>
<accession>A0ABN8MHV0</accession>
<comment type="caution">
    <text evidence="1">The sequence shown here is derived from an EMBL/GenBank/DDBJ whole genome shotgun (WGS) entry which is preliminary data.</text>
</comment>
<evidence type="ECO:0000313" key="2">
    <source>
        <dbReference type="Proteomes" id="UP001159427"/>
    </source>
</evidence>
<gene>
    <name evidence="1" type="ORF">PEVE_00035037</name>
</gene>
<protein>
    <submittedName>
        <fullName evidence="1">Uncharacterized protein</fullName>
    </submittedName>
</protein>
<dbReference type="Proteomes" id="UP001159427">
    <property type="component" value="Unassembled WGS sequence"/>
</dbReference>
<reference evidence="1 2" key="1">
    <citation type="submission" date="2022-05" db="EMBL/GenBank/DDBJ databases">
        <authorList>
            <consortium name="Genoscope - CEA"/>
            <person name="William W."/>
        </authorList>
    </citation>
    <scope>NUCLEOTIDE SEQUENCE [LARGE SCALE GENOMIC DNA]</scope>
</reference>
<sequence length="111" mass="12684">MPLFSNRLRISAKFPADLVPQPQPAAEFPFYLTQAEQQQKTVALFIINEKTVSFIPQKSGYILIDSHVHQHHRALIAYVKKTDVWELIKFYHVSTGRPFTLGTVTMVSLVT</sequence>
<organism evidence="1 2">
    <name type="scientific">Porites evermanni</name>
    <dbReference type="NCBI Taxonomy" id="104178"/>
    <lineage>
        <taxon>Eukaryota</taxon>
        <taxon>Metazoa</taxon>
        <taxon>Cnidaria</taxon>
        <taxon>Anthozoa</taxon>
        <taxon>Hexacorallia</taxon>
        <taxon>Scleractinia</taxon>
        <taxon>Fungiina</taxon>
        <taxon>Poritidae</taxon>
        <taxon>Porites</taxon>
    </lineage>
</organism>